<dbReference type="InterPro" id="IPR036691">
    <property type="entry name" value="Endo/exonu/phosph_ase_sf"/>
</dbReference>
<feature type="compositionally biased region" description="Polar residues" evidence="1">
    <location>
        <begin position="153"/>
        <end position="179"/>
    </location>
</feature>
<feature type="compositionally biased region" description="Acidic residues" evidence="1">
    <location>
        <begin position="87"/>
        <end position="101"/>
    </location>
</feature>
<evidence type="ECO:0000313" key="2">
    <source>
        <dbReference type="Proteomes" id="UP000189703"/>
    </source>
</evidence>
<feature type="compositionally biased region" description="Low complexity" evidence="1">
    <location>
        <begin position="222"/>
        <end position="233"/>
    </location>
</feature>
<dbReference type="InParanoid" id="A0A1U8B4Y8"/>
<feature type="region of interest" description="Disordered" evidence="1">
    <location>
        <begin position="1"/>
        <end position="108"/>
    </location>
</feature>
<reference evidence="3" key="1">
    <citation type="submission" date="2025-08" db="UniProtKB">
        <authorList>
            <consortium name="RefSeq"/>
        </authorList>
    </citation>
    <scope>IDENTIFICATION</scope>
</reference>
<protein>
    <submittedName>
        <fullName evidence="3">Uncharacterized protein LOC104610867</fullName>
    </submittedName>
</protein>
<feature type="compositionally biased region" description="Basic and acidic residues" evidence="1">
    <location>
        <begin position="257"/>
        <end position="281"/>
    </location>
</feature>
<dbReference type="PANTHER" id="PTHR33710">
    <property type="entry name" value="BNAC02G09200D PROTEIN"/>
    <property type="match status" value="1"/>
</dbReference>
<feature type="compositionally biased region" description="Polar residues" evidence="1">
    <location>
        <begin position="15"/>
        <end position="37"/>
    </location>
</feature>
<keyword evidence="2" id="KW-1185">Reference proteome</keyword>
<dbReference type="PANTHER" id="PTHR33710:SF71">
    <property type="entry name" value="ENDONUCLEASE_EXONUCLEASE_PHOSPHATASE DOMAIN-CONTAINING PROTEIN"/>
    <property type="match status" value="1"/>
</dbReference>
<dbReference type="RefSeq" id="XP_010275990.1">
    <property type="nucleotide sequence ID" value="XM_010277688.1"/>
</dbReference>
<dbReference type="OMA" id="FKEEATW"/>
<accession>A0A1U8B4Y8</accession>
<dbReference type="eggNOG" id="KOG1075">
    <property type="taxonomic scope" value="Eukaryota"/>
</dbReference>
<dbReference type="SUPFAM" id="SSF56219">
    <property type="entry name" value="DNase I-like"/>
    <property type="match status" value="1"/>
</dbReference>
<dbReference type="Gene3D" id="3.60.10.10">
    <property type="entry name" value="Endonuclease/exonuclease/phosphatase"/>
    <property type="match status" value="1"/>
</dbReference>
<feature type="compositionally biased region" description="Polar residues" evidence="1">
    <location>
        <begin position="209"/>
        <end position="221"/>
    </location>
</feature>
<dbReference type="Proteomes" id="UP000189703">
    <property type="component" value="Unplaced"/>
</dbReference>
<evidence type="ECO:0000313" key="3">
    <source>
        <dbReference type="RefSeq" id="XP_010275990.1"/>
    </source>
</evidence>
<evidence type="ECO:0000256" key="1">
    <source>
        <dbReference type="SAM" id="MobiDB-lite"/>
    </source>
</evidence>
<proteinExistence type="predicted"/>
<feature type="compositionally biased region" description="Basic and acidic residues" evidence="1">
    <location>
        <begin position="181"/>
        <end position="192"/>
    </location>
</feature>
<sequence length="675" mass="77542">MSRISTQPLIDKNMGLSSSSHGSTPGNRIFSSSNQSLSKRKLGWLPVTKHREDDQDESERERPNPRYSKGSKEDCEDEEGRWVSCDSSEEMSDSDVEAELQSEDHQGELEDALNTDILFSEHVVEDPFLHKSSTRCGGLNVVEHALEDEGENLTPSKGESNQESNLRQGTCKRTSAAHHNSSRDGTDGDERQSLGGTNKGEVSLGADQISPTRRVNGLTQFDVSSPSSSVPDPSRAPLLNTQGPEADTEEVGELQEGGEKVGRVGRADPNELTKGETKEDNDKMEEEEGNRRSEESKLMTFDKRWARSVWRVNGLRWVMCPSWGSSGGLITLWKDQVVEGVEELVGRFSISVKFRQVLDGFEWVLTNVYGPNDYKQRKENWEQLGDIRGLWEGPWCVGGDFNVIRFKEESNKVRQRSTTSMRKFNEFINAFELKELNISHNSFTWSNLQAEPFCSKLDRFLFTTDCEEHWGDLVSRALPRVTSDHWPIMIGKSNIGGSGPSPFRFENMWLLHLEFKDKVKTWWNESNPKVNWEGMKFHWKLKELKVKIKEWNSLHFGRLEEKKQQLISKIEELDAKEERGCFGDRDKEMRWKLKKSLEEIIFKEEATWRQKSRHKWVKEGDRNTKVFHARANGRRKKRTISKLVVDGTVLTQQQEIVGAFVEHFKSIFRKPLQKR</sequence>
<dbReference type="OrthoDB" id="185373at2759"/>
<organism evidence="2 3">
    <name type="scientific">Nelumbo nucifera</name>
    <name type="common">Sacred lotus</name>
    <dbReference type="NCBI Taxonomy" id="4432"/>
    <lineage>
        <taxon>Eukaryota</taxon>
        <taxon>Viridiplantae</taxon>
        <taxon>Streptophyta</taxon>
        <taxon>Embryophyta</taxon>
        <taxon>Tracheophyta</taxon>
        <taxon>Spermatophyta</taxon>
        <taxon>Magnoliopsida</taxon>
        <taxon>Proteales</taxon>
        <taxon>Nelumbonaceae</taxon>
        <taxon>Nelumbo</taxon>
    </lineage>
</organism>
<name>A0A1U8B4Y8_NELNU</name>
<dbReference type="KEGG" id="nnu:104610867"/>
<dbReference type="GeneID" id="104610867"/>
<feature type="compositionally biased region" description="Basic and acidic residues" evidence="1">
    <location>
        <begin position="49"/>
        <end position="64"/>
    </location>
</feature>
<gene>
    <name evidence="3" type="primary">LOC104610867</name>
</gene>
<dbReference type="AlphaFoldDB" id="A0A1U8B4Y8"/>
<feature type="region of interest" description="Disordered" evidence="1">
    <location>
        <begin position="150"/>
        <end position="296"/>
    </location>
</feature>